<organism evidence="1">
    <name type="scientific">Aphanomyces invadans</name>
    <dbReference type="NCBI Taxonomy" id="157072"/>
    <lineage>
        <taxon>Eukaryota</taxon>
        <taxon>Sar</taxon>
        <taxon>Stramenopiles</taxon>
        <taxon>Oomycota</taxon>
        <taxon>Saprolegniomycetes</taxon>
        <taxon>Saprolegniales</taxon>
        <taxon>Verrucalvaceae</taxon>
        <taxon>Aphanomyces</taxon>
    </lineage>
</organism>
<reference evidence="1" key="1">
    <citation type="submission" date="2013-12" db="EMBL/GenBank/DDBJ databases">
        <title>The Genome Sequence of Aphanomyces invadans NJM9701.</title>
        <authorList>
            <consortium name="The Broad Institute Genomics Platform"/>
            <person name="Russ C."/>
            <person name="Tyler B."/>
            <person name="van West P."/>
            <person name="Dieguez-Uribeondo J."/>
            <person name="Young S.K."/>
            <person name="Zeng Q."/>
            <person name="Gargeya S."/>
            <person name="Fitzgerald M."/>
            <person name="Abouelleil A."/>
            <person name="Alvarado L."/>
            <person name="Chapman S.B."/>
            <person name="Gainer-Dewar J."/>
            <person name="Goldberg J."/>
            <person name="Griggs A."/>
            <person name="Gujja S."/>
            <person name="Hansen M."/>
            <person name="Howarth C."/>
            <person name="Imamovic A."/>
            <person name="Ireland A."/>
            <person name="Larimer J."/>
            <person name="McCowan C."/>
            <person name="Murphy C."/>
            <person name="Pearson M."/>
            <person name="Poon T.W."/>
            <person name="Priest M."/>
            <person name="Roberts A."/>
            <person name="Saif S."/>
            <person name="Shea T."/>
            <person name="Sykes S."/>
            <person name="Wortman J."/>
            <person name="Nusbaum C."/>
            <person name="Birren B."/>
        </authorList>
    </citation>
    <scope>NUCLEOTIDE SEQUENCE [LARGE SCALE GENOMIC DNA]</scope>
    <source>
        <strain evidence="1">NJM9701</strain>
    </source>
</reference>
<dbReference type="AlphaFoldDB" id="A0A024U2V8"/>
<dbReference type="RefSeq" id="XP_008871683.1">
    <property type="nucleotide sequence ID" value="XM_008873461.1"/>
</dbReference>
<sequence length="167" mass="18564">MAATSNVDTRLNVWVIGWSPLARSCEVKSCGRVTRRCTVGAHTTALVATQTHICARGYRIHRRDWTRRTRASVAVRGSNNTSVIANFTTMMHWLKMNETPPTRRRALEITIRVRTSIASPLSKHTIGGSARVYAAKKNAVTAAKPGCLYLIAEWLLRQTNMTSAKGR</sequence>
<gene>
    <name evidence="1" type="ORF">H310_07937</name>
</gene>
<dbReference type="RefSeq" id="XP_008871682.1">
    <property type="nucleotide sequence ID" value="XM_008873460.1"/>
</dbReference>
<dbReference type="EMBL" id="KI913966">
    <property type="protein sequence ID" value="ETV99906.1"/>
    <property type="molecule type" value="Genomic_DNA"/>
</dbReference>
<protein>
    <submittedName>
        <fullName evidence="1">Uncharacterized protein</fullName>
    </submittedName>
</protein>
<dbReference type="EMBL" id="KI913966">
    <property type="protein sequence ID" value="ETV99907.1"/>
    <property type="molecule type" value="Genomic_DNA"/>
</dbReference>
<dbReference type="GeneID" id="20084987"/>
<accession>A0A024U2V8</accession>
<proteinExistence type="predicted"/>
<dbReference type="VEuPathDB" id="FungiDB:H310_07937"/>
<name>A0A024U2V8_9STRA</name>
<evidence type="ECO:0000313" key="1">
    <source>
        <dbReference type="EMBL" id="ETV99907.1"/>
    </source>
</evidence>